<dbReference type="Pfam" id="PF00704">
    <property type="entry name" value="Glyco_hydro_18"/>
    <property type="match status" value="1"/>
</dbReference>
<evidence type="ECO:0000259" key="8">
    <source>
        <dbReference type="PROSITE" id="PS51910"/>
    </source>
</evidence>
<feature type="non-terminal residue" evidence="9">
    <location>
        <position position="420"/>
    </location>
</feature>
<sequence>CGVQFLRVCYFPSWANVRDSVAARYDIKDVDPNLCTHLVYAFGKLDRASKLLTATDGQLEESKPGHAGRYREFNDLKKVNIKLRTLLSVGGQNDPGEGFETITENTDILARFSTSAVEFLRTRGFDGLDIDWEYPTKSTRSRLVLLLQALRKAFDEEKTKEKLILSLAGAAGQWQIDESYDVPSIARYVDYVSLMTYDYTVRTSVVTAFNSPLFSRNSIQFNPTLSVNWTVHYWRDKGLPFSKILVGITGVGRRLVLSYPNVTSVGSPVTGEIRQGDYYRLEAALAYPEICTLLSNPLTRRVFDTEQQSPYLFKGDDWVGYEDPESIALKIKWMMGLGLAGVMFWSLDQDDFSGKMCGGGRYPLLNAIRKSLGIEPVPPTTQRPNERTTSAGSSPTHEVQHYPHVHLMWLCLLRLLLSLV</sequence>
<dbReference type="SUPFAM" id="SSF51445">
    <property type="entry name" value="(Trans)glycosidases"/>
    <property type="match status" value="1"/>
</dbReference>
<dbReference type="SUPFAM" id="SSF54556">
    <property type="entry name" value="Chitinase insertion domain"/>
    <property type="match status" value="1"/>
</dbReference>
<feature type="compositionally biased region" description="Polar residues" evidence="7">
    <location>
        <begin position="382"/>
        <end position="397"/>
    </location>
</feature>
<dbReference type="GO" id="GO:0006032">
    <property type="term" value="P:chitin catabolic process"/>
    <property type="evidence" value="ECO:0007669"/>
    <property type="project" value="TreeGrafter"/>
</dbReference>
<keyword evidence="10" id="KW-1185">Reference proteome</keyword>
<dbReference type="InterPro" id="IPR001223">
    <property type="entry name" value="Glyco_hydro18_cat"/>
</dbReference>
<evidence type="ECO:0000256" key="7">
    <source>
        <dbReference type="SAM" id="MobiDB-lite"/>
    </source>
</evidence>
<protein>
    <recommendedName>
        <fullName evidence="8">GH18 domain-containing protein</fullName>
    </recommendedName>
</protein>
<dbReference type="PROSITE" id="PS51910">
    <property type="entry name" value="GH18_2"/>
    <property type="match status" value="1"/>
</dbReference>
<dbReference type="InterPro" id="IPR017853">
    <property type="entry name" value="GH"/>
</dbReference>
<keyword evidence="2 5" id="KW-0378">Hydrolase</keyword>
<evidence type="ECO:0000256" key="6">
    <source>
        <dbReference type="RuleBase" id="RU004453"/>
    </source>
</evidence>
<evidence type="ECO:0000256" key="5">
    <source>
        <dbReference type="RuleBase" id="RU000489"/>
    </source>
</evidence>
<name>A0A8S3YSP8_9EUPU</name>
<dbReference type="PANTHER" id="PTHR11177:SF317">
    <property type="entry name" value="CHITINASE 12-RELATED"/>
    <property type="match status" value="1"/>
</dbReference>
<keyword evidence="1" id="KW-0732">Signal</keyword>
<dbReference type="AlphaFoldDB" id="A0A8S3YSP8"/>
<evidence type="ECO:0000313" key="9">
    <source>
        <dbReference type="EMBL" id="CAG5118512.1"/>
    </source>
</evidence>
<feature type="domain" description="GH18" evidence="8">
    <location>
        <begin position="5"/>
        <end position="375"/>
    </location>
</feature>
<proteinExistence type="inferred from homology"/>
<keyword evidence="3" id="KW-0325">Glycoprotein</keyword>
<dbReference type="EMBL" id="CAJHNH020000562">
    <property type="protein sequence ID" value="CAG5118512.1"/>
    <property type="molecule type" value="Genomic_DNA"/>
</dbReference>
<dbReference type="InterPro" id="IPR029070">
    <property type="entry name" value="Chitinase_insertion_sf"/>
</dbReference>
<gene>
    <name evidence="9" type="ORF">CUNI_LOCUS4070</name>
</gene>
<evidence type="ECO:0000256" key="3">
    <source>
        <dbReference type="ARBA" id="ARBA00023180"/>
    </source>
</evidence>
<feature type="region of interest" description="Disordered" evidence="7">
    <location>
        <begin position="374"/>
        <end position="397"/>
    </location>
</feature>
<dbReference type="Gene3D" id="3.20.20.80">
    <property type="entry name" value="Glycosidases"/>
    <property type="match status" value="2"/>
</dbReference>
<dbReference type="SMART" id="SM00636">
    <property type="entry name" value="Glyco_18"/>
    <property type="match status" value="1"/>
</dbReference>
<dbReference type="InterPro" id="IPR011583">
    <property type="entry name" value="Chitinase_II/V-like_cat"/>
</dbReference>
<evidence type="ECO:0000256" key="1">
    <source>
        <dbReference type="ARBA" id="ARBA00022729"/>
    </source>
</evidence>
<dbReference type="OrthoDB" id="76388at2759"/>
<dbReference type="PROSITE" id="PS01095">
    <property type="entry name" value="GH18_1"/>
    <property type="match status" value="1"/>
</dbReference>
<evidence type="ECO:0000256" key="4">
    <source>
        <dbReference type="ARBA" id="ARBA00023295"/>
    </source>
</evidence>
<reference evidence="9" key="1">
    <citation type="submission" date="2021-04" db="EMBL/GenBank/DDBJ databases">
        <authorList>
            <consortium name="Molecular Ecology Group"/>
        </authorList>
    </citation>
    <scope>NUCLEOTIDE SEQUENCE</scope>
</reference>
<dbReference type="Gene3D" id="3.10.50.10">
    <property type="match status" value="1"/>
</dbReference>
<evidence type="ECO:0000256" key="2">
    <source>
        <dbReference type="ARBA" id="ARBA00022801"/>
    </source>
</evidence>
<keyword evidence="4 5" id="KW-0326">Glycosidase</keyword>
<dbReference type="GO" id="GO:0005576">
    <property type="term" value="C:extracellular region"/>
    <property type="evidence" value="ECO:0007669"/>
    <property type="project" value="TreeGrafter"/>
</dbReference>
<comment type="similarity">
    <text evidence="6">Belongs to the glycosyl hydrolase 18 family.</text>
</comment>
<dbReference type="GO" id="GO:0008061">
    <property type="term" value="F:chitin binding"/>
    <property type="evidence" value="ECO:0007669"/>
    <property type="project" value="InterPro"/>
</dbReference>
<comment type="caution">
    <text evidence="9">The sequence shown here is derived from an EMBL/GenBank/DDBJ whole genome shotgun (WGS) entry which is preliminary data.</text>
</comment>
<dbReference type="Proteomes" id="UP000678393">
    <property type="component" value="Unassembled WGS sequence"/>
</dbReference>
<dbReference type="InterPro" id="IPR050314">
    <property type="entry name" value="Glycosyl_Hydrlase_18"/>
</dbReference>
<evidence type="ECO:0000313" key="10">
    <source>
        <dbReference type="Proteomes" id="UP000678393"/>
    </source>
</evidence>
<organism evidence="9 10">
    <name type="scientific">Candidula unifasciata</name>
    <dbReference type="NCBI Taxonomy" id="100452"/>
    <lineage>
        <taxon>Eukaryota</taxon>
        <taxon>Metazoa</taxon>
        <taxon>Spiralia</taxon>
        <taxon>Lophotrochozoa</taxon>
        <taxon>Mollusca</taxon>
        <taxon>Gastropoda</taxon>
        <taxon>Heterobranchia</taxon>
        <taxon>Euthyneura</taxon>
        <taxon>Panpulmonata</taxon>
        <taxon>Eupulmonata</taxon>
        <taxon>Stylommatophora</taxon>
        <taxon>Helicina</taxon>
        <taxon>Helicoidea</taxon>
        <taxon>Geomitridae</taxon>
        <taxon>Candidula</taxon>
    </lineage>
</organism>
<dbReference type="PANTHER" id="PTHR11177">
    <property type="entry name" value="CHITINASE"/>
    <property type="match status" value="1"/>
</dbReference>
<dbReference type="FunFam" id="3.10.50.10:FF:000003">
    <property type="entry name" value="Class V chitinase CHIT5b"/>
    <property type="match status" value="1"/>
</dbReference>
<dbReference type="GO" id="GO:0005975">
    <property type="term" value="P:carbohydrate metabolic process"/>
    <property type="evidence" value="ECO:0007669"/>
    <property type="project" value="InterPro"/>
</dbReference>
<dbReference type="GO" id="GO:0004568">
    <property type="term" value="F:chitinase activity"/>
    <property type="evidence" value="ECO:0007669"/>
    <property type="project" value="TreeGrafter"/>
</dbReference>
<dbReference type="InterPro" id="IPR001579">
    <property type="entry name" value="Glyco_hydro_18_chit_AS"/>
</dbReference>
<accession>A0A8S3YSP8</accession>